<sequence>MSRQRIYLFSRYVARTYALPLENLITIVRARDCYSPMFRAAALRHIVMQAPLHVTGGQPFAARRRAARRFYQL</sequence>
<dbReference type="EMBL" id="FNKX01000005">
    <property type="protein sequence ID" value="SDR62838.1"/>
    <property type="molecule type" value="Genomic_DNA"/>
</dbReference>
<dbReference type="AlphaFoldDB" id="A0A1H1KKI5"/>
<evidence type="ECO:0000313" key="2">
    <source>
        <dbReference type="Proteomes" id="UP000199365"/>
    </source>
</evidence>
<dbReference type="STRING" id="157910.SAMN05445850_8459"/>
<gene>
    <name evidence="1" type="ORF">SAMN05445850_8459</name>
</gene>
<reference evidence="2" key="1">
    <citation type="submission" date="2016-10" db="EMBL/GenBank/DDBJ databases">
        <authorList>
            <person name="Varghese N."/>
            <person name="Submissions S."/>
        </authorList>
    </citation>
    <scope>NUCLEOTIDE SEQUENCE [LARGE SCALE GENOMIC DNA]</scope>
    <source>
        <strain evidence="2">DUS833</strain>
    </source>
</reference>
<keyword evidence="2" id="KW-1185">Reference proteome</keyword>
<protein>
    <submittedName>
        <fullName evidence="1">Uncharacterized protein</fullName>
    </submittedName>
</protein>
<accession>A0A1H1KKI5</accession>
<dbReference type="RefSeq" id="WP_090812812.1">
    <property type="nucleotide sequence ID" value="NZ_FNKX01000005.1"/>
</dbReference>
<proteinExistence type="predicted"/>
<evidence type="ECO:0000313" key="1">
    <source>
        <dbReference type="EMBL" id="SDR62838.1"/>
    </source>
</evidence>
<organism evidence="1 2">
    <name type="scientific">Paraburkholderia tuberum</name>
    <dbReference type="NCBI Taxonomy" id="157910"/>
    <lineage>
        <taxon>Bacteria</taxon>
        <taxon>Pseudomonadati</taxon>
        <taxon>Pseudomonadota</taxon>
        <taxon>Betaproteobacteria</taxon>
        <taxon>Burkholderiales</taxon>
        <taxon>Burkholderiaceae</taxon>
        <taxon>Paraburkholderia</taxon>
    </lineage>
</organism>
<name>A0A1H1KKI5_9BURK</name>
<dbReference type="Proteomes" id="UP000199365">
    <property type="component" value="Unassembled WGS sequence"/>
</dbReference>